<dbReference type="EMBL" id="CAKLPX010000001">
    <property type="protein sequence ID" value="CAH0991534.1"/>
    <property type="molecule type" value="Genomic_DNA"/>
</dbReference>
<protein>
    <recommendedName>
        <fullName evidence="1">HTH cro/C1-type domain-containing protein</fullName>
    </recommendedName>
</protein>
<dbReference type="Gene3D" id="1.10.260.40">
    <property type="entry name" value="lambda repressor-like DNA-binding domains"/>
    <property type="match status" value="1"/>
</dbReference>
<dbReference type="Proteomes" id="UP000838100">
    <property type="component" value="Unassembled WGS sequence"/>
</dbReference>
<dbReference type="Pfam" id="PF17765">
    <property type="entry name" value="MLTR_LBD"/>
    <property type="match status" value="1"/>
</dbReference>
<dbReference type="Gene3D" id="3.30.450.180">
    <property type="match status" value="1"/>
</dbReference>
<dbReference type="PANTHER" id="PTHR35010:SF4">
    <property type="entry name" value="BLL5781 PROTEIN"/>
    <property type="match status" value="1"/>
</dbReference>
<evidence type="ECO:0000313" key="3">
    <source>
        <dbReference type="Proteomes" id="UP000838100"/>
    </source>
</evidence>
<proteinExistence type="predicted"/>
<dbReference type="InterPro" id="IPR010982">
    <property type="entry name" value="Lambda_DNA-bd_dom_sf"/>
</dbReference>
<dbReference type="SMART" id="SM00530">
    <property type="entry name" value="HTH_XRE"/>
    <property type="match status" value="1"/>
</dbReference>
<accession>A0ABM9AER1</accession>
<feature type="domain" description="HTH cro/C1-type" evidence="1">
    <location>
        <begin position="14"/>
        <end position="68"/>
    </location>
</feature>
<sequence>MSKSSKHNAFGRLLKLWRNTRGISQEELSLEVDVSGRHISFLETGRSNPGRNLVIKIADVFKLSPRDRNNLLVAAGFTQSDSESDLQRHRLTTKTLQLSLASLEPTPACASDAYGNILMVNRGWVKLHQGCAKELIQTPNINSYHLYFADNGLKPLLIDWENIACALLMNLQQEVLLTDDARAEEVLVQLLAYPDTPENWQQKSDQFGYQHSFRIDVRTPQNGVDELLCINHTVGATPFISDPRIIMSSFHRADGQPMFTSDDLDDISHPLLFSEF</sequence>
<gene>
    <name evidence="2" type="ORF">SIN8267_01642</name>
</gene>
<dbReference type="CDD" id="cd00093">
    <property type="entry name" value="HTH_XRE"/>
    <property type="match status" value="1"/>
</dbReference>
<keyword evidence="3" id="KW-1185">Reference proteome</keyword>
<reference evidence="2" key="1">
    <citation type="submission" date="2021-12" db="EMBL/GenBank/DDBJ databases">
        <authorList>
            <person name="Rodrigo-Torres L."/>
            <person name="Arahal R. D."/>
            <person name="Lucena T."/>
        </authorList>
    </citation>
    <scope>NUCLEOTIDE SEQUENCE</scope>
    <source>
        <strain evidence="2">CECT 8267</strain>
    </source>
</reference>
<dbReference type="InterPro" id="IPR001387">
    <property type="entry name" value="Cro/C1-type_HTH"/>
</dbReference>
<evidence type="ECO:0000259" key="1">
    <source>
        <dbReference type="PROSITE" id="PS50943"/>
    </source>
</evidence>
<name>A0ABM9AER1_9GAMM</name>
<evidence type="ECO:0000313" key="2">
    <source>
        <dbReference type="EMBL" id="CAH0991534.1"/>
    </source>
</evidence>
<dbReference type="PROSITE" id="PS50943">
    <property type="entry name" value="HTH_CROC1"/>
    <property type="match status" value="1"/>
</dbReference>
<dbReference type="Pfam" id="PF01381">
    <property type="entry name" value="HTH_3"/>
    <property type="match status" value="1"/>
</dbReference>
<dbReference type="SUPFAM" id="SSF47413">
    <property type="entry name" value="lambda repressor-like DNA-binding domains"/>
    <property type="match status" value="1"/>
</dbReference>
<dbReference type="PANTHER" id="PTHR35010">
    <property type="entry name" value="BLL4672 PROTEIN-RELATED"/>
    <property type="match status" value="1"/>
</dbReference>
<organism evidence="2 3">
    <name type="scientific">Sinobacterium norvegicum</name>
    <dbReference type="NCBI Taxonomy" id="1641715"/>
    <lineage>
        <taxon>Bacteria</taxon>
        <taxon>Pseudomonadati</taxon>
        <taxon>Pseudomonadota</taxon>
        <taxon>Gammaproteobacteria</taxon>
        <taxon>Cellvibrionales</taxon>
        <taxon>Spongiibacteraceae</taxon>
        <taxon>Sinobacterium</taxon>
    </lineage>
</organism>
<comment type="caution">
    <text evidence="2">The sequence shown here is derived from an EMBL/GenBank/DDBJ whole genome shotgun (WGS) entry which is preliminary data.</text>
</comment>
<dbReference type="InterPro" id="IPR041413">
    <property type="entry name" value="MLTR_LBD"/>
</dbReference>
<dbReference type="RefSeq" id="WP_237444180.1">
    <property type="nucleotide sequence ID" value="NZ_CAKLPX010000001.1"/>
</dbReference>